<dbReference type="InterPro" id="IPR007504">
    <property type="entry name" value="H/ACA_rnp_Gar1/Naf1"/>
</dbReference>
<feature type="region of interest" description="Disordered" evidence="9">
    <location>
        <begin position="1"/>
        <end position="97"/>
    </location>
</feature>
<evidence type="ECO:0000256" key="7">
    <source>
        <dbReference type="ARBA" id="ARBA00022884"/>
    </source>
</evidence>
<evidence type="ECO:0000256" key="3">
    <source>
        <dbReference type="ARBA" id="ARBA00021438"/>
    </source>
</evidence>
<keyword evidence="11" id="KW-1185">Reference proteome</keyword>
<dbReference type="GO" id="GO:0003723">
    <property type="term" value="F:RNA binding"/>
    <property type="evidence" value="ECO:0007669"/>
    <property type="project" value="UniProtKB-KW"/>
</dbReference>
<dbReference type="GO" id="GO:0005732">
    <property type="term" value="C:sno(s)RNA-containing ribonucleoprotein complex"/>
    <property type="evidence" value="ECO:0007669"/>
    <property type="project" value="InterPro"/>
</dbReference>
<reference evidence="10" key="1">
    <citation type="journal article" date="2017" name="Gigascience">
        <title>The genome draft of coconut (Cocos nucifera).</title>
        <authorList>
            <person name="Xiao Y."/>
            <person name="Xu P."/>
            <person name="Fan H."/>
            <person name="Baudouin L."/>
            <person name="Xia W."/>
            <person name="Bocs S."/>
            <person name="Xu J."/>
            <person name="Li Q."/>
            <person name="Guo A."/>
            <person name="Zhou L."/>
            <person name="Li J."/>
            <person name="Wu Y."/>
            <person name="Ma Z."/>
            <person name="Armero A."/>
            <person name="Issali A.E."/>
            <person name="Liu N."/>
            <person name="Peng M."/>
            <person name="Yang Y."/>
        </authorList>
    </citation>
    <scope>NUCLEOTIDE SEQUENCE</scope>
    <source>
        <tissue evidence="10">Spear leaf of Hainan Tall coconut</tissue>
    </source>
</reference>
<accession>A0A8K0NAD5</accession>
<evidence type="ECO:0000256" key="6">
    <source>
        <dbReference type="ARBA" id="ARBA00022553"/>
    </source>
</evidence>
<dbReference type="GO" id="GO:0005634">
    <property type="term" value="C:nucleus"/>
    <property type="evidence" value="ECO:0007669"/>
    <property type="project" value="UniProtKB-SubCell"/>
</dbReference>
<proteinExistence type="inferred from homology"/>
<name>A0A8K0NAD5_COCNU</name>
<dbReference type="GO" id="GO:0001522">
    <property type="term" value="P:pseudouridine synthesis"/>
    <property type="evidence" value="ECO:0007669"/>
    <property type="project" value="InterPro"/>
</dbReference>
<feature type="compositionally biased region" description="Low complexity" evidence="9">
    <location>
        <begin position="598"/>
        <end position="615"/>
    </location>
</feature>
<feature type="compositionally biased region" description="Basic and acidic residues" evidence="9">
    <location>
        <begin position="435"/>
        <end position="453"/>
    </location>
</feature>
<reference evidence="10" key="2">
    <citation type="submission" date="2019-07" db="EMBL/GenBank/DDBJ databases">
        <authorList>
            <person name="Yang Y."/>
            <person name="Bocs S."/>
            <person name="Baudouin L."/>
        </authorList>
    </citation>
    <scope>NUCLEOTIDE SEQUENCE</scope>
    <source>
        <tissue evidence="10">Spear leaf of Hainan Tall coconut</tissue>
    </source>
</reference>
<evidence type="ECO:0000256" key="2">
    <source>
        <dbReference type="ARBA" id="ARBA00009801"/>
    </source>
</evidence>
<feature type="compositionally biased region" description="Low complexity" evidence="9">
    <location>
        <begin position="13"/>
        <end position="22"/>
    </location>
</feature>
<feature type="compositionally biased region" description="Pro residues" evidence="9">
    <location>
        <begin position="1"/>
        <end position="12"/>
    </location>
</feature>
<evidence type="ECO:0000256" key="8">
    <source>
        <dbReference type="ARBA" id="ARBA00023242"/>
    </source>
</evidence>
<evidence type="ECO:0000313" key="10">
    <source>
        <dbReference type="EMBL" id="KAG1365417.1"/>
    </source>
</evidence>
<keyword evidence="8" id="KW-0539">Nucleus</keyword>
<comment type="caution">
    <text evidence="10">The sequence shown here is derived from an EMBL/GenBank/DDBJ whole genome shotgun (WGS) entry which is preliminary data.</text>
</comment>
<dbReference type="InterPro" id="IPR038664">
    <property type="entry name" value="Gar1/Naf1_Cbf5-bd_sf"/>
</dbReference>
<sequence>MDSPLRPSPNSNPNPESGRSPSVAAAAGEIDPSSESLAVEPDRASLFEDDVYGSHPDGSDRKGDDLELSGEGFGAGAVNIEESGSKSLEFGPPIDRKMGKVSLTVPSYATDSKEAGEIGPLSESLVVEPDHCPSPGVEVYGPNLDISHRKGAELELAGEEFGAGAVNPYGSASRSPESGSSIDQKIEKVSLTDPSYPIDSKENGDGVPMAVDAVPLYPGVDGSAQTSKEDGNGEISLSTESKMVGEDDATDSDEDSSKTESEESESDDDSLSEDSSSSSSIEEDEDGDSHDCEEDEKDREEAFIGSEGEEEDVKGTIKSKNELEIWGTRVIVEGSVNHNPLDEGSILWITDTRSPLGLVDEIFGPVKCPHYVVRYNSEKDVPAGIGEGTAVSFVTEFACKILNEKDLYKKGYDASGKNDEEVTDEVEFSDDEKEAEYKRSLFQEKRGIDDKRQGNRRNAPRKKKTKSKGAEPRKGLRPFLPHGQASLGANNSAYERGSCSLGDGNACVSAPPMVPSVPQAMNSAGCRTTISDQFSQQQPNAMWSPGMPPQHQPNAFWPYGMPLPLQQQPNDIRAPGMLSQQQPNAVIAGFQMNGSPSQQLGNHLHQQQQQQHQNQVSSGNMNAMPSQQQFFPLFGATASMPWPFRPSNVYAGPVAPWLVAPVGVSRAPPGQGNISMQTTEQSYQQISPAIVQPGMSPRLQFNSGSSSVRGTKPNVQGNSRSCGRGRQRRKG</sequence>
<keyword evidence="6" id="KW-0597">Phosphoprotein</keyword>
<dbReference type="Proteomes" id="UP000797356">
    <property type="component" value="Chromosome 12"/>
</dbReference>
<dbReference type="PANTHER" id="PTHR31633">
    <property type="entry name" value="H/ACA RIBONUCLEOPROTEIN COMPLEX NON-CORE SUBUNIT NAF1"/>
    <property type="match status" value="1"/>
</dbReference>
<comment type="subcellular location">
    <subcellularLocation>
        <location evidence="1">Nucleus</location>
    </subcellularLocation>
</comment>
<dbReference type="InterPro" id="IPR009000">
    <property type="entry name" value="Transl_B-barrel_sf"/>
</dbReference>
<gene>
    <name evidence="10" type="ORF">COCNU_12G004170</name>
</gene>
<protein>
    <recommendedName>
        <fullName evidence="3">H/ACA ribonucleoprotein complex non-core subunit NAF1</fullName>
    </recommendedName>
</protein>
<organism evidence="10 11">
    <name type="scientific">Cocos nucifera</name>
    <name type="common">Coconut palm</name>
    <dbReference type="NCBI Taxonomy" id="13894"/>
    <lineage>
        <taxon>Eukaryota</taxon>
        <taxon>Viridiplantae</taxon>
        <taxon>Streptophyta</taxon>
        <taxon>Embryophyta</taxon>
        <taxon>Tracheophyta</taxon>
        <taxon>Spermatophyta</taxon>
        <taxon>Magnoliopsida</taxon>
        <taxon>Liliopsida</taxon>
        <taxon>Arecaceae</taxon>
        <taxon>Arecoideae</taxon>
        <taxon>Cocoseae</taxon>
        <taxon>Attaleinae</taxon>
        <taxon>Cocos</taxon>
    </lineage>
</organism>
<feature type="compositionally biased region" description="Low complexity" evidence="9">
    <location>
        <begin position="163"/>
        <end position="181"/>
    </location>
</feature>
<dbReference type="OrthoDB" id="21550at2759"/>
<feature type="compositionally biased region" description="Acidic residues" evidence="9">
    <location>
        <begin position="421"/>
        <end position="434"/>
    </location>
</feature>
<evidence type="ECO:0000256" key="4">
    <source>
        <dbReference type="ARBA" id="ARBA00022517"/>
    </source>
</evidence>
<dbReference type="AlphaFoldDB" id="A0A8K0NAD5"/>
<dbReference type="EMBL" id="CM017883">
    <property type="protein sequence ID" value="KAG1365417.1"/>
    <property type="molecule type" value="Genomic_DNA"/>
</dbReference>
<feature type="region of interest" description="Disordered" evidence="9">
    <location>
        <begin position="163"/>
        <end position="315"/>
    </location>
</feature>
<feature type="region of interest" description="Disordered" evidence="9">
    <location>
        <begin position="412"/>
        <end position="489"/>
    </location>
</feature>
<feature type="compositionally biased region" description="Basic residues" evidence="9">
    <location>
        <begin position="454"/>
        <end position="467"/>
    </location>
</feature>
<comment type="similarity">
    <text evidence="2">Belongs to the NAF1 family.</text>
</comment>
<feature type="compositionally biased region" description="Polar residues" evidence="9">
    <location>
        <begin position="699"/>
        <end position="721"/>
    </location>
</feature>
<feature type="compositionally biased region" description="Acidic residues" evidence="9">
    <location>
        <begin position="262"/>
        <end position="272"/>
    </location>
</feature>
<feature type="region of interest" description="Disordered" evidence="9">
    <location>
        <begin position="594"/>
        <end position="624"/>
    </location>
</feature>
<dbReference type="InterPro" id="IPR040309">
    <property type="entry name" value="Naf1"/>
</dbReference>
<keyword evidence="7" id="KW-0694">RNA-binding</keyword>
<dbReference type="Gene3D" id="2.40.10.230">
    <property type="entry name" value="Probable tRNA pseudouridine synthase domain"/>
    <property type="match status" value="1"/>
</dbReference>
<feature type="compositionally biased region" description="Acidic residues" evidence="9">
    <location>
        <begin position="281"/>
        <end position="298"/>
    </location>
</feature>
<dbReference type="GO" id="GO:0000493">
    <property type="term" value="P:box H/ACA snoRNP assembly"/>
    <property type="evidence" value="ECO:0007669"/>
    <property type="project" value="InterPro"/>
</dbReference>
<keyword evidence="4" id="KW-0690">Ribosome biogenesis</keyword>
<dbReference type="GO" id="GO:0006364">
    <property type="term" value="P:rRNA processing"/>
    <property type="evidence" value="ECO:0007669"/>
    <property type="project" value="UniProtKB-KW"/>
</dbReference>
<keyword evidence="5" id="KW-0698">rRNA processing</keyword>
<evidence type="ECO:0000256" key="5">
    <source>
        <dbReference type="ARBA" id="ARBA00022552"/>
    </source>
</evidence>
<dbReference type="Pfam" id="PF04410">
    <property type="entry name" value="Gar1"/>
    <property type="match status" value="1"/>
</dbReference>
<dbReference type="SUPFAM" id="SSF50447">
    <property type="entry name" value="Translation proteins"/>
    <property type="match status" value="1"/>
</dbReference>
<feature type="region of interest" description="Disordered" evidence="9">
    <location>
        <begin position="694"/>
        <end position="731"/>
    </location>
</feature>
<keyword evidence="10" id="KW-0687">Ribonucleoprotein</keyword>
<evidence type="ECO:0000313" key="11">
    <source>
        <dbReference type="Proteomes" id="UP000797356"/>
    </source>
</evidence>
<evidence type="ECO:0000256" key="9">
    <source>
        <dbReference type="SAM" id="MobiDB-lite"/>
    </source>
</evidence>
<dbReference type="PANTHER" id="PTHR31633:SF1">
    <property type="entry name" value="H_ACA RIBONUCLEOPROTEIN COMPLEX NON-CORE SUBUNIT NAF1"/>
    <property type="match status" value="1"/>
</dbReference>
<evidence type="ECO:0000256" key="1">
    <source>
        <dbReference type="ARBA" id="ARBA00004123"/>
    </source>
</evidence>